<dbReference type="InterPro" id="IPR025012">
    <property type="entry name" value="DUF3898"/>
</dbReference>
<feature type="domain" description="DUF3898" evidence="1">
    <location>
        <begin position="264"/>
        <end position="348"/>
    </location>
</feature>
<name>A0A1E3L157_9BACL</name>
<dbReference type="InterPro" id="IPR025006">
    <property type="entry name" value="DUF3900"/>
</dbReference>
<accession>A0A1E3L157</accession>
<proteinExistence type="predicted"/>
<dbReference type="Pfam" id="PF13039">
    <property type="entry name" value="DUF3900"/>
    <property type="match status" value="1"/>
</dbReference>
<reference evidence="2 3" key="1">
    <citation type="submission" date="2016-08" db="EMBL/GenBank/DDBJ databases">
        <title>Genome sequencing of Paenibacillus sp. TI45-13ar, isolated from Korean traditional nuruk.</title>
        <authorList>
            <person name="Kim S.-J."/>
        </authorList>
    </citation>
    <scope>NUCLEOTIDE SEQUENCE [LARGE SCALE GENOMIC DNA]</scope>
    <source>
        <strain evidence="2 3">TI45-13ar</strain>
    </source>
</reference>
<dbReference type="PATRIC" id="fig|1886670.3.peg.3992"/>
<evidence type="ECO:0000259" key="1">
    <source>
        <dbReference type="Pfam" id="PF13037"/>
    </source>
</evidence>
<protein>
    <recommendedName>
        <fullName evidence="1">DUF3898 domain-containing protein</fullName>
    </recommendedName>
</protein>
<dbReference type="STRING" id="1886670.PTI45_03969"/>
<dbReference type="Pfam" id="PF13037">
    <property type="entry name" value="DUF3898"/>
    <property type="match status" value="1"/>
</dbReference>
<evidence type="ECO:0000313" key="2">
    <source>
        <dbReference type="EMBL" id="ODP26690.1"/>
    </source>
</evidence>
<organism evidence="2 3">
    <name type="scientific">Paenibacillus nuruki</name>
    <dbReference type="NCBI Taxonomy" id="1886670"/>
    <lineage>
        <taxon>Bacteria</taxon>
        <taxon>Bacillati</taxon>
        <taxon>Bacillota</taxon>
        <taxon>Bacilli</taxon>
        <taxon>Bacillales</taxon>
        <taxon>Paenibacillaceae</taxon>
        <taxon>Paenibacillus</taxon>
    </lineage>
</organism>
<dbReference type="AlphaFoldDB" id="A0A1E3L157"/>
<comment type="caution">
    <text evidence="2">The sequence shown here is derived from an EMBL/GenBank/DDBJ whole genome shotgun (WGS) entry which is preliminary data.</text>
</comment>
<dbReference type="EMBL" id="MDER01000080">
    <property type="protein sequence ID" value="ODP26690.1"/>
    <property type="molecule type" value="Genomic_DNA"/>
</dbReference>
<sequence>MMSLSMNYLSFFVLQIEGKDGNQNNLYKHYQTLDQDDYENSDIKNFLHKEFSKICNRKAPKNPAKENVSTKVGTFVVEPGNELNSNPNFNMFNQLRHTNDKESFKAMSDDLVRQYINTTSARGGAMIVVQASLDSISSDPFIFILKCDFEQRIARISDERQLVSEVDMAISASNMKSIMYPHMPEEGMIEEWEIKIHQSSPAKYFEDFLKYVTYEQSIPEIINQHVIDSAQNYIENKWNDTTSEIRQQEEHDLELWAASDKRDIQEKWEPQQVIEVAEKIIEIQPTIELKMKLGDTRISGLLADYGYRLHITTLGDHYALIIEGDGFTFEKGFSPIELLQPESFEVVTNWLIDQVASKAE</sequence>
<dbReference type="Proteomes" id="UP000094578">
    <property type="component" value="Unassembled WGS sequence"/>
</dbReference>
<evidence type="ECO:0000313" key="3">
    <source>
        <dbReference type="Proteomes" id="UP000094578"/>
    </source>
</evidence>
<gene>
    <name evidence="2" type="ORF">PTI45_03969</name>
</gene>
<keyword evidence="3" id="KW-1185">Reference proteome</keyword>